<evidence type="ECO:0000313" key="3">
    <source>
        <dbReference type="Proteomes" id="UP001623232"/>
    </source>
</evidence>
<dbReference type="Proteomes" id="UP001623232">
    <property type="component" value="Chromosome"/>
</dbReference>
<dbReference type="EMBL" id="CP123584">
    <property type="protein sequence ID" value="WZK89034.1"/>
    <property type="molecule type" value="Genomic_DNA"/>
</dbReference>
<evidence type="ECO:0000313" key="2">
    <source>
        <dbReference type="EMBL" id="WZK89034.1"/>
    </source>
</evidence>
<name>A0ABZ2XUM6_9RHOB</name>
<sequence length="128" mass="13994">MPPKNKGGRPRIDVDLEQLQSLVEIQCTAEECAHVIGCSVDTIDKRLKEAGEEGFAEYYKRHASGGKVSLRRAQWKSAMGGNVTMQIWLGKQTLGQTDKSETEVTSPDGSMTPVSQVVTFQLPDNGRG</sequence>
<gene>
    <name evidence="2" type="ORF">QEZ52_00350</name>
</gene>
<feature type="compositionally biased region" description="Polar residues" evidence="1">
    <location>
        <begin position="94"/>
        <end position="119"/>
    </location>
</feature>
<proteinExistence type="predicted"/>
<keyword evidence="3" id="KW-1185">Reference proteome</keyword>
<evidence type="ECO:0000256" key="1">
    <source>
        <dbReference type="SAM" id="MobiDB-lite"/>
    </source>
</evidence>
<reference evidence="2 3" key="1">
    <citation type="submission" date="2023-04" db="EMBL/GenBank/DDBJ databases">
        <title>Complete genome sequence of Alisedimentitalea scapharcae.</title>
        <authorList>
            <person name="Rong J.-C."/>
            <person name="Yi M.-L."/>
            <person name="Zhao Q."/>
        </authorList>
    </citation>
    <scope>NUCLEOTIDE SEQUENCE [LARGE SCALE GENOMIC DNA]</scope>
    <source>
        <strain evidence="2 3">KCTC 42119</strain>
    </source>
</reference>
<organism evidence="2 3">
    <name type="scientific">Aliisedimentitalea scapharcae</name>
    <dbReference type="NCBI Taxonomy" id="1524259"/>
    <lineage>
        <taxon>Bacteria</taxon>
        <taxon>Pseudomonadati</taxon>
        <taxon>Pseudomonadota</taxon>
        <taxon>Alphaproteobacteria</taxon>
        <taxon>Rhodobacterales</taxon>
        <taxon>Roseobacteraceae</taxon>
        <taxon>Aliisedimentitalea</taxon>
    </lineage>
</organism>
<protein>
    <submittedName>
        <fullName evidence="2">Uncharacterized protein</fullName>
    </submittedName>
</protein>
<dbReference type="RefSeq" id="WP_406646883.1">
    <property type="nucleotide sequence ID" value="NZ_CP123584.1"/>
</dbReference>
<accession>A0ABZ2XUM6</accession>
<feature type="region of interest" description="Disordered" evidence="1">
    <location>
        <begin position="94"/>
        <end position="128"/>
    </location>
</feature>